<accession>A0AAU9L383</accession>
<organism evidence="2 5">
    <name type="scientific">Peronospora belbahrii</name>
    <dbReference type="NCBI Taxonomy" id="622444"/>
    <lineage>
        <taxon>Eukaryota</taxon>
        <taxon>Sar</taxon>
        <taxon>Stramenopiles</taxon>
        <taxon>Oomycota</taxon>
        <taxon>Peronosporomycetes</taxon>
        <taxon>Peronosporales</taxon>
        <taxon>Peronosporaceae</taxon>
        <taxon>Peronospora</taxon>
    </lineage>
</organism>
<feature type="compositionally biased region" description="Basic and acidic residues" evidence="1">
    <location>
        <begin position="93"/>
        <end position="104"/>
    </location>
</feature>
<feature type="region of interest" description="Disordered" evidence="1">
    <location>
        <begin position="78"/>
        <end position="200"/>
    </location>
</feature>
<feature type="compositionally biased region" description="Basic and acidic residues" evidence="1">
    <location>
        <begin position="379"/>
        <end position="389"/>
    </location>
</feature>
<dbReference type="EMBL" id="CAKKTJ010000319">
    <property type="protein sequence ID" value="CAH0479613.1"/>
    <property type="molecule type" value="Genomic_DNA"/>
</dbReference>
<keyword evidence="4" id="KW-1185">Reference proteome</keyword>
<feature type="compositionally biased region" description="Basic residues" evidence="1">
    <location>
        <begin position="494"/>
        <end position="505"/>
    </location>
</feature>
<reference evidence="2 4" key="1">
    <citation type="submission" date="2021-11" db="EMBL/GenBank/DDBJ databases">
        <authorList>
            <person name="Islam A."/>
            <person name="Islam S."/>
            <person name="Flora M.S."/>
            <person name="Rahman M."/>
            <person name="Ziaur R.M."/>
            <person name="Epstein J.H."/>
            <person name="Hassan M."/>
            <person name="Klassen M."/>
            <person name="Woodard K."/>
            <person name="Webb A."/>
            <person name="Webby R.J."/>
            <person name="El Zowalaty M.E."/>
        </authorList>
    </citation>
    <scope>NUCLEOTIDE SEQUENCE</scope>
    <source>
        <strain evidence="3">Pbs1</strain>
        <strain evidence="2">Pbs3</strain>
    </source>
</reference>
<dbReference type="Proteomes" id="UP001158986">
    <property type="component" value="Unassembled WGS sequence"/>
</dbReference>
<evidence type="ECO:0000256" key="1">
    <source>
        <dbReference type="SAM" id="MobiDB-lite"/>
    </source>
</evidence>
<gene>
    <name evidence="3" type="ORF">PBS001_LOCUS1355</name>
    <name evidence="2" type="ORF">PBS003_LOCUS6248</name>
</gene>
<feature type="region of interest" description="Disordered" evidence="1">
    <location>
        <begin position="379"/>
        <end position="600"/>
    </location>
</feature>
<evidence type="ECO:0000313" key="5">
    <source>
        <dbReference type="Proteomes" id="UP001160483"/>
    </source>
</evidence>
<feature type="compositionally biased region" description="Basic and acidic residues" evidence="1">
    <location>
        <begin position="148"/>
        <end position="200"/>
    </location>
</feature>
<evidence type="ECO:0000313" key="2">
    <source>
        <dbReference type="EMBL" id="CAH0479613.1"/>
    </source>
</evidence>
<sequence length="600" mass="65644">MKAKPQLDEAIAYLEAEIAALCAGEKDDDLVEIAVSIAAGEAPLPTAQFAPLLALWTPAPSSIVSDLAALVDRFEAAKQREEEEKREDEEEEEHRGVKDTEHAVLEQAKGQRRRPRTRPRRRFEDPDGDNASQSASDGTDASSPRENAATKEEKEQMEVGYGVKEEGDTAQEKKDVEMKENTEKEKKKKSVENEVKERKGDEEGKKVVEIVVVKEKRSEKAEAAMASLKTLRKNMLLDVLSKIVSVARSKDVDPAMFTKIDRESMVGKEEGKEQVDLAKIQDLVTSGVICEWAQFAEQVYLFCQHVVTDAEQREQPEARRKGVELLHFARTLTETLRKTSVKKEAILLQKISEANEEAAAGKGDGNTACNEESMLSKKVEDGSAGKNDDQAMEVAASGGHDSSSKAVNGESLGFEALSPSRASTRIRKRTSSASDGTAAVAFSPSSLNSRKRTRVISVSAASASEGVSGSESHDASASEADTKSREQSKTSKSPAKHTQTRRRRPSLPATRISSRQQKRRVAAAAAAAAADSANIGDEEDHRSNGALYVAAEKEGNDTNEKENDVEEKKEKNEQEEEQPALKKKKTALKSRARKKGSRKR</sequence>
<name>A0AAU9L383_9STRA</name>
<evidence type="ECO:0000313" key="3">
    <source>
        <dbReference type="EMBL" id="CAH0514611.1"/>
    </source>
</evidence>
<feature type="compositionally biased region" description="Basic and acidic residues" evidence="1">
    <location>
        <begin position="471"/>
        <end position="489"/>
    </location>
</feature>
<feature type="compositionally biased region" description="Basic residues" evidence="1">
    <location>
        <begin position="110"/>
        <end position="121"/>
    </location>
</feature>
<dbReference type="AlphaFoldDB" id="A0AAU9L383"/>
<comment type="caution">
    <text evidence="2">The sequence shown here is derived from an EMBL/GenBank/DDBJ whole genome shotgun (WGS) entry which is preliminary data.</text>
</comment>
<feature type="compositionally biased region" description="Basic residues" evidence="1">
    <location>
        <begin position="581"/>
        <end position="600"/>
    </location>
</feature>
<feature type="compositionally biased region" description="Polar residues" evidence="1">
    <location>
        <begin position="130"/>
        <end position="145"/>
    </location>
</feature>
<dbReference type="EMBL" id="CAKLCB010000078">
    <property type="protein sequence ID" value="CAH0514611.1"/>
    <property type="molecule type" value="Genomic_DNA"/>
</dbReference>
<feature type="compositionally biased region" description="Basic and acidic residues" evidence="1">
    <location>
        <begin position="551"/>
        <end position="572"/>
    </location>
</feature>
<proteinExistence type="predicted"/>
<evidence type="ECO:0000313" key="4">
    <source>
        <dbReference type="Proteomes" id="UP001158986"/>
    </source>
</evidence>
<protein>
    <submittedName>
        <fullName evidence="2">Uncharacterized protein</fullName>
    </submittedName>
</protein>
<feature type="compositionally biased region" description="Low complexity" evidence="1">
    <location>
        <begin position="457"/>
        <end position="470"/>
    </location>
</feature>
<dbReference type="Proteomes" id="UP001160483">
    <property type="component" value="Unassembled WGS sequence"/>
</dbReference>